<evidence type="ECO:0000313" key="3">
    <source>
        <dbReference type="Proteomes" id="UP000828251"/>
    </source>
</evidence>
<protein>
    <submittedName>
        <fullName evidence="2">Uncharacterized protein</fullName>
    </submittedName>
</protein>
<keyword evidence="3" id="KW-1185">Reference proteome</keyword>
<dbReference type="AlphaFoldDB" id="A0A9D4AJ80"/>
<accession>A0A9D4AJ80</accession>
<gene>
    <name evidence="2" type="ORF">J1N35_005386</name>
</gene>
<proteinExistence type="predicted"/>
<organism evidence="2 3">
    <name type="scientific">Gossypium stocksii</name>
    <dbReference type="NCBI Taxonomy" id="47602"/>
    <lineage>
        <taxon>Eukaryota</taxon>
        <taxon>Viridiplantae</taxon>
        <taxon>Streptophyta</taxon>
        <taxon>Embryophyta</taxon>
        <taxon>Tracheophyta</taxon>
        <taxon>Spermatophyta</taxon>
        <taxon>Magnoliopsida</taxon>
        <taxon>eudicotyledons</taxon>
        <taxon>Gunneridae</taxon>
        <taxon>Pentapetalae</taxon>
        <taxon>rosids</taxon>
        <taxon>malvids</taxon>
        <taxon>Malvales</taxon>
        <taxon>Malvaceae</taxon>
        <taxon>Malvoideae</taxon>
        <taxon>Gossypium</taxon>
    </lineage>
</organism>
<sequence>AQVKTNANLKGLYVQGCITSHDLNRSMENVHELNPTELSEPIKPKTDESLNKSKTEANSVTKIEEAEYEEESNNPKPIKN</sequence>
<reference evidence="2 3" key="1">
    <citation type="journal article" date="2021" name="Plant Biotechnol. J.">
        <title>Multi-omics assisted identification of the key and species-specific regulatory components of drought-tolerant mechanisms in Gossypium stocksii.</title>
        <authorList>
            <person name="Yu D."/>
            <person name="Ke L."/>
            <person name="Zhang D."/>
            <person name="Wu Y."/>
            <person name="Sun Y."/>
            <person name="Mei J."/>
            <person name="Sun J."/>
            <person name="Sun Y."/>
        </authorList>
    </citation>
    <scope>NUCLEOTIDE SEQUENCE [LARGE SCALE GENOMIC DNA]</scope>
    <source>
        <strain evidence="3">cv. E1</strain>
        <tissue evidence="2">Leaf</tissue>
    </source>
</reference>
<dbReference type="Proteomes" id="UP000828251">
    <property type="component" value="Unassembled WGS sequence"/>
</dbReference>
<feature type="compositionally biased region" description="Basic and acidic residues" evidence="1">
    <location>
        <begin position="40"/>
        <end position="55"/>
    </location>
</feature>
<comment type="caution">
    <text evidence="2">The sequence shown here is derived from an EMBL/GenBank/DDBJ whole genome shotgun (WGS) entry which is preliminary data.</text>
</comment>
<evidence type="ECO:0000256" key="1">
    <source>
        <dbReference type="SAM" id="MobiDB-lite"/>
    </source>
</evidence>
<name>A0A9D4AJ80_9ROSI</name>
<dbReference type="EMBL" id="JAIQCV010000002">
    <property type="protein sequence ID" value="KAH1122226.1"/>
    <property type="molecule type" value="Genomic_DNA"/>
</dbReference>
<feature type="non-terminal residue" evidence="2">
    <location>
        <position position="1"/>
    </location>
</feature>
<feature type="region of interest" description="Disordered" evidence="1">
    <location>
        <begin position="28"/>
        <end position="80"/>
    </location>
</feature>
<evidence type="ECO:0000313" key="2">
    <source>
        <dbReference type="EMBL" id="KAH1122226.1"/>
    </source>
</evidence>